<sequence>MVNHATRFWSENEKYHDLVEEYEKNIEEYHPGSVTSKRMCVCLDYCSYCGWAASKVTYYRHNGPNF</sequence>
<dbReference type="GeneID" id="16193872"/>
<evidence type="ECO:0000313" key="2">
    <source>
        <dbReference type="Proteomes" id="UP000202786"/>
    </source>
</evidence>
<dbReference type="KEGG" id="vg:16193872"/>
<keyword evidence="2" id="KW-1185">Reference proteome</keyword>
<dbReference type="EMBL" id="KC292026">
    <property type="protein sequence ID" value="AGM11524.1"/>
    <property type="molecule type" value="Genomic_DNA"/>
</dbReference>
<gene>
    <name evidence="1" type="primary">227</name>
    <name evidence="1" type="ORF">HGTV1_227</name>
</gene>
<evidence type="ECO:0000313" key="1">
    <source>
        <dbReference type="EMBL" id="AGM11524.1"/>
    </source>
</evidence>
<organism evidence="1 2">
    <name type="scientific">Halogranum tailed virus 1</name>
    <dbReference type="NCBI Taxonomy" id="1273749"/>
    <lineage>
        <taxon>Viruses</taxon>
        <taxon>Duplodnaviria</taxon>
        <taxon>Heunggongvirae</taxon>
        <taxon>Uroviricota</taxon>
        <taxon>Caudoviricetes</taxon>
        <taxon>Thumleimavirales</taxon>
        <taxon>Halomagnusviridae</taxon>
        <taxon>Hagravirus</taxon>
        <taxon>Hagravirus capitaneum</taxon>
        <taxon>Hagravirus HGTV1</taxon>
    </lineage>
</organism>
<accession>R4T721</accession>
<name>R4T721_9CAUD</name>
<proteinExistence type="predicted"/>
<reference evidence="1 2" key="1">
    <citation type="submission" date="2012-12" db="EMBL/GenBank/DDBJ databases">
        <authorList>
            <person name="Sencilo A."/>
            <person name="Jacobs-Sera D."/>
            <person name="Russell D.A."/>
            <person name="Ko C."/>
            <person name="Atanasova N."/>
            <person name="Osterlund E."/>
            <person name="Oksanen H.M."/>
            <person name="Bamford D.H."/>
            <person name="Hatfull G.F."/>
            <person name="Roine E."/>
            <person name="Hendrix R.W."/>
        </authorList>
    </citation>
    <scope>NUCLEOTIDE SEQUENCE [LARGE SCALE GENOMIC DNA]</scope>
</reference>
<dbReference type="RefSeq" id="YP_008059402.1">
    <property type="nucleotide sequence ID" value="NC_021328.1"/>
</dbReference>
<dbReference type="Proteomes" id="UP000202786">
    <property type="component" value="Segment"/>
</dbReference>
<protein>
    <submittedName>
        <fullName evidence="1">Uncharacterized protein</fullName>
    </submittedName>
</protein>